<dbReference type="SUPFAM" id="SSF51338">
    <property type="entry name" value="Composite domain of metallo-dependent hydrolases"/>
    <property type="match status" value="1"/>
</dbReference>
<accession>A0A382CAH0</accession>
<evidence type="ECO:0000313" key="2">
    <source>
        <dbReference type="EMBL" id="SVB23096.1"/>
    </source>
</evidence>
<dbReference type="PANTHER" id="PTHR43135">
    <property type="entry name" value="ALPHA-D-RIBOSE 1-METHYLPHOSPHONATE 5-TRIPHOSPHATE DIPHOSPHATASE"/>
    <property type="match status" value="1"/>
</dbReference>
<gene>
    <name evidence="2" type="ORF">METZ01_LOCUS175950</name>
</gene>
<dbReference type="AlphaFoldDB" id="A0A382CAH0"/>
<name>A0A382CAH0_9ZZZZ</name>
<dbReference type="Gene3D" id="2.30.40.10">
    <property type="entry name" value="Urease, subunit C, domain 1"/>
    <property type="match status" value="2"/>
</dbReference>
<sequence>VLIKDNRIVKVGNVKDINIPKDALVIDAKGLYLMPGFIDLHSHMDRDVDIHRGTLWSYLANLAYGVTTTRDPQSMEIDIFTYSDRVATGDMVGPRIFTTGPGIFNNSPVNNIEDANLIIEKYSDYYHVNTVKQYLSGNRRHRQLLSMAIDNAELTPTTEGIDMKLMITQVMDGYSLEHVFPHYPLYKDMIKLISESGTFYDPTVIVSTGPRAEYYYWTRTSVHEDEKLNHFFPHDILDRKTRRVPWYHEDEFYYKEYAKTFKNIVDAGGKIGVGSHGEMQGICFHWELWNIQSGGMAPMHALKSATKVGADALGFSGDLGSIEIGKLADIILLESDPLIDIKNTATIKYVMKNGILYDAKSLDTIWPVKKEMGPQYWHNNSPVNSNN</sequence>
<organism evidence="2">
    <name type="scientific">marine metagenome</name>
    <dbReference type="NCBI Taxonomy" id="408172"/>
    <lineage>
        <taxon>unclassified sequences</taxon>
        <taxon>metagenomes</taxon>
        <taxon>ecological metagenomes</taxon>
    </lineage>
</organism>
<dbReference type="InterPro" id="IPR011059">
    <property type="entry name" value="Metal-dep_hydrolase_composite"/>
</dbReference>
<dbReference type="InterPro" id="IPR006680">
    <property type="entry name" value="Amidohydro-rel"/>
</dbReference>
<dbReference type="InterPro" id="IPR032466">
    <property type="entry name" value="Metal_Hydrolase"/>
</dbReference>
<dbReference type="SUPFAM" id="SSF51556">
    <property type="entry name" value="Metallo-dependent hydrolases"/>
    <property type="match status" value="1"/>
</dbReference>
<feature type="domain" description="Amidohydrolase-related" evidence="1">
    <location>
        <begin position="32"/>
        <end position="354"/>
    </location>
</feature>
<dbReference type="EMBL" id="UINC01033582">
    <property type="protein sequence ID" value="SVB23096.1"/>
    <property type="molecule type" value="Genomic_DNA"/>
</dbReference>
<dbReference type="InterPro" id="IPR051781">
    <property type="entry name" value="Metallo-dep_Hydrolase"/>
</dbReference>
<dbReference type="Gene3D" id="3.20.20.140">
    <property type="entry name" value="Metal-dependent hydrolases"/>
    <property type="match status" value="1"/>
</dbReference>
<dbReference type="GO" id="GO:0016810">
    <property type="term" value="F:hydrolase activity, acting on carbon-nitrogen (but not peptide) bonds"/>
    <property type="evidence" value="ECO:0007669"/>
    <property type="project" value="InterPro"/>
</dbReference>
<dbReference type="PANTHER" id="PTHR43135:SF3">
    <property type="entry name" value="ALPHA-D-RIBOSE 1-METHYLPHOSPHONATE 5-TRIPHOSPHATE DIPHOSPHATASE"/>
    <property type="match status" value="1"/>
</dbReference>
<dbReference type="Gene3D" id="3.30.110.90">
    <property type="entry name" value="Amidohydrolase"/>
    <property type="match status" value="1"/>
</dbReference>
<proteinExistence type="predicted"/>
<feature type="non-terminal residue" evidence="2">
    <location>
        <position position="1"/>
    </location>
</feature>
<reference evidence="2" key="1">
    <citation type="submission" date="2018-05" db="EMBL/GenBank/DDBJ databases">
        <authorList>
            <person name="Lanie J.A."/>
            <person name="Ng W.-L."/>
            <person name="Kazmierczak K.M."/>
            <person name="Andrzejewski T.M."/>
            <person name="Davidsen T.M."/>
            <person name="Wayne K.J."/>
            <person name="Tettelin H."/>
            <person name="Glass J.I."/>
            <person name="Rusch D."/>
            <person name="Podicherti R."/>
            <person name="Tsui H.-C.T."/>
            <person name="Winkler M.E."/>
        </authorList>
    </citation>
    <scope>NUCLEOTIDE SEQUENCE</scope>
</reference>
<protein>
    <recommendedName>
        <fullName evidence="1">Amidohydrolase-related domain-containing protein</fullName>
    </recommendedName>
</protein>
<dbReference type="Pfam" id="PF01979">
    <property type="entry name" value="Amidohydro_1"/>
    <property type="match status" value="1"/>
</dbReference>
<evidence type="ECO:0000259" key="1">
    <source>
        <dbReference type="Pfam" id="PF01979"/>
    </source>
</evidence>